<feature type="non-terminal residue" evidence="2">
    <location>
        <position position="147"/>
    </location>
</feature>
<organism evidence="2 3">
    <name type="scientific">Culex pipiens pipiens</name>
    <name type="common">Northern house mosquito</name>
    <dbReference type="NCBI Taxonomy" id="38569"/>
    <lineage>
        <taxon>Eukaryota</taxon>
        <taxon>Metazoa</taxon>
        <taxon>Ecdysozoa</taxon>
        <taxon>Arthropoda</taxon>
        <taxon>Hexapoda</taxon>
        <taxon>Insecta</taxon>
        <taxon>Pterygota</taxon>
        <taxon>Neoptera</taxon>
        <taxon>Endopterygota</taxon>
        <taxon>Diptera</taxon>
        <taxon>Nematocera</taxon>
        <taxon>Culicoidea</taxon>
        <taxon>Culicidae</taxon>
        <taxon>Culicinae</taxon>
        <taxon>Culicini</taxon>
        <taxon>Culex</taxon>
        <taxon>Culex</taxon>
    </lineage>
</organism>
<sequence>MPARRARRQRGVRPRGGGVEPVQPSKTPKATSKFFLYMHEVKEMRGIYGRVSSALEVILHKRATFNEMNHMHQHQTVRRNLEQLTLEVPLFIARLEELCDTIDEKIGWKEFKFCFKCLTSQVVASLIQKEQFTVPCHAGAGPAGEPH</sequence>
<dbReference type="EMBL" id="JBEHCU010000705">
    <property type="protein sequence ID" value="KAL1404192.1"/>
    <property type="molecule type" value="Genomic_DNA"/>
</dbReference>
<evidence type="ECO:0000313" key="3">
    <source>
        <dbReference type="Proteomes" id="UP001562425"/>
    </source>
</evidence>
<dbReference type="AlphaFoldDB" id="A0ABD1DX14"/>
<name>A0ABD1DX14_CULPP</name>
<protein>
    <submittedName>
        <fullName evidence="2">Uncharacterized protein</fullName>
    </submittedName>
</protein>
<proteinExistence type="predicted"/>
<dbReference type="Proteomes" id="UP001562425">
    <property type="component" value="Unassembled WGS sequence"/>
</dbReference>
<accession>A0ABD1DX14</accession>
<gene>
    <name evidence="2" type="ORF">pipiens_019010</name>
</gene>
<evidence type="ECO:0000256" key="1">
    <source>
        <dbReference type="SAM" id="MobiDB-lite"/>
    </source>
</evidence>
<feature type="compositionally biased region" description="Basic residues" evidence="1">
    <location>
        <begin position="1"/>
        <end position="13"/>
    </location>
</feature>
<reference evidence="2 3" key="1">
    <citation type="submission" date="2024-05" db="EMBL/GenBank/DDBJ databases">
        <title>Culex pipiens pipiens assembly and annotation.</title>
        <authorList>
            <person name="Alout H."/>
            <person name="Durand T."/>
        </authorList>
    </citation>
    <scope>NUCLEOTIDE SEQUENCE [LARGE SCALE GENOMIC DNA]</scope>
    <source>
        <strain evidence="2">HA-2024</strain>
        <tissue evidence="2">Whole body</tissue>
    </source>
</reference>
<keyword evidence="3" id="KW-1185">Reference proteome</keyword>
<evidence type="ECO:0000313" key="2">
    <source>
        <dbReference type="EMBL" id="KAL1404192.1"/>
    </source>
</evidence>
<comment type="caution">
    <text evidence="2">The sequence shown here is derived from an EMBL/GenBank/DDBJ whole genome shotgun (WGS) entry which is preliminary data.</text>
</comment>
<feature type="region of interest" description="Disordered" evidence="1">
    <location>
        <begin position="1"/>
        <end position="26"/>
    </location>
</feature>